<evidence type="ECO:0000259" key="3">
    <source>
        <dbReference type="Pfam" id="PF04967"/>
    </source>
</evidence>
<dbReference type="EMBL" id="CP058601">
    <property type="protein sequence ID" value="QLG49169.1"/>
    <property type="molecule type" value="Genomic_DNA"/>
</dbReference>
<keyword evidence="6" id="KW-1185">Reference proteome</keyword>
<dbReference type="Proteomes" id="UP000509241">
    <property type="component" value="Chromosome"/>
</dbReference>
<dbReference type="PANTHER" id="PTHR34236:SF1">
    <property type="entry name" value="DIMETHYL SULFOXIDE REDUCTASE TRANSCRIPTIONAL ACTIVATOR"/>
    <property type="match status" value="1"/>
</dbReference>
<dbReference type="RefSeq" id="WP_179260904.1">
    <property type="nucleotide sequence ID" value="NZ_CP058601.1"/>
</dbReference>
<evidence type="ECO:0000313" key="6">
    <source>
        <dbReference type="Proteomes" id="UP000509241"/>
    </source>
</evidence>
<keyword evidence="1" id="KW-0805">Transcription regulation</keyword>
<evidence type="ECO:0000256" key="2">
    <source>
        <dbReference type="ARBA" id="ARBA00023163"/>
    </source>
</evidence>
<evidence type="ECO:0000256" key="1">
    <source>
        <dbReference type="ARBA" id="ARBA00023015"/>
    </source>
</evidence>
<proteinExistence type="predicted"/>
<dbReference type="InterPro" id="IPR013324">
    <property type="entry name" value="RNA_pol_sigma_r3/r4-like"/>
</dbReference>
<dbReference type="InterPro" id="IPR031803">
    <property type="entry name" value="BAT_GAF/HTH-assoc"/>
</dbReference>
<dbReference type="Pfam" id="PF04967">
    <property type="entry name" value="HTH_10"/>
    <property type="match status" value="1"/>
</dbReference>
<dbReference type="AlphaFoldDB" id="A0A7D5GSC2"/>
<feature type="domain" description="Bacterioopsin transcriptional activator GAF and HTH associated" evidence="4">
    <location>
        <begin position="13"/>
        <end position="153"/>
    </location>
</feature>
<feature type="domain" description="HTH bat-type" evidence="3">
    <location>
        <begin position="172"/>
        <end position="223"/>
    </location>
</feature>
<evidence type="ECO:0000313" key="5">
    <source>
        <dbReference type="EMBL" id="QLG49169.1"/>
    </source>
</evidence>
<dbReference type="InterPro" id="IPR036388">
    <property type="entry name" value="WH-like_DNA-bd_sf"/>
</dbReference>
<protein>
    <submittedName>
        <fullName evidence="5">Helix-turn-helix domain-containing protein</fullName>
    </submittedName>
</protein>
<gene>
    <name evidence="5" type="ORF">HYG82_10035</name>
</gene>
<dbReference type="SUPFAM" id="SSF88659">
    <property type="entry name" value="Sigma3 and sigma4 domains of RNA polymerase sigma factors"/>
    <property type="match status" value="1"/>
</dbReference>
<dbReference type="InterPro" id="IPR007050">
    <property type="entry name" value="HTH_bacterioopsin"/>
</dbReference>
<name>A0A7D5GSC2_9EURY</name>
<dbReference type="OrthoDB" id="27447at2157"/>
<dbReference type="PANTHER" id="PTHR34236">
    <property type="entry name" value="DIMETHYL SULFOXIDE REDUCTASE TRANSCRIPTIONAL ACTIVATOR"/>
    <property type="match status" value="1"/>
</dbReference>
<dbReference type="KEGG" id="haly:HYG82_10035"/>
<organism evidence="5 6">
    <name type="scientific">Natrinema halophilum</name>
    <dbReference type="NCBI Taxonomy" id="1699371"/>
    <lineage>
        <taxon>Archaea</taxon>
        <taxon>Methanobacteriati</taxon>
        <taxon>Methanobacteriota</taxon>
        <taxon>Stenosarchaea group</taxon>
        <taxon>Halobacteria</taxon>
        <taxon>Halobacteriales</taxon>
        <taxon>Natrialbaceae</taxon>
        <taxon>Natrinema</taxon>
    </lineage>
</organism>
<dbReference type="GeneID" id="56033632"/>
<accession>A0A7D5GSC2</accession>
<reference evidence="5 6" key="1">
    <citation type="submission" date="2020-07" db="EMBL/GenBank/DDBJ databases">
        <authorList>
            <person name="Cui H."/>
        </authorList>
    </citation>
    <scope>NUCLEOTIDE SEQUENCE [LARGE SCALE GENOMIC DNA]</scope>
    <source>
        <strain evidence="5 6">YPL8</strain>
    </source>
</reference>
<sequence length="237" mass="26546">MTERRRDDQSTSVREIEFNVSNASYPFVAVSEKANCRIELVEMLPNDSGQYVEFFTVADADPSQILDYTDPYDTDIRLLSERSNGGLFEFHVSAACPVITLAELGALPRIVRADDGSGRIVAGVPPRRDEVAIVDEFLAENPNAELAAKREKDNLEPLFSQTAFRQELYAALTERQHEVLKSAFEAGYYDWPRKCSGEDVAAELGITSPTFSQHIHAAERKLLTLLFEEPQADFSHD</sequence>
<evidence type="ECO:0000259" key="4">
    <source>
        <dbReference type="Pfam" id="PF15915"/>
    </source>
</evidence>
<dbReference type="Gene3D" id="1.10.10.10">
    <property type="entry name" value="Winged helix-like DNA-binding domain superfamily/Winged helix DNA-binding domain"/>
    <property type="match status" value="1"/>
</dbReference>
<dbReference type="Pfam" id="PF15915">
    <property type="entry name" value="BAT"/>
    <property type="match status" value="1"/>
</dbReference>
<keyword evidence="2" id="KW-0804">Transcription</keyword>